<feature type="domain" description="Nudix hydrolase" evidence="7">
    <location>
        <begin position="135"/>
        <end position="258"/>
    </location>
</feature>
<dbReference type="CDD" id="cd03429">
    <property type="entry name" value="NUDIX_NADH_pyrophosphatase_Nudt13"/>
    <property type="match status" value="1"/>
</dbReference>
<proteinExistence type="predicted"/>
<dbReference type="InterPro" id="IPR015375">
    <property type="entry name" value="NADH_PPase-like_N"/>
</dbReference>
<dbReference type="PANTHER" id="PTHR11383">
    <property type="entry name" value="NUCLEOSIDE DIPHOSPHATE-LINKED MOIETY X MOTIF 13"/>
    <property type="match status" value="1"/>
</dbReference>
<evidence type="ECO:0000256" key="6">
    <source>
        <dbReference type="ARBA" id="ARBA00023027"/>
    </source>
</evidence>
<dbReference type="InterPro" id="IPR049734">
    <property type="entry name" value="NudC-like_C"/>
</dbReference>
<dbReference type="AlphaFoldDB" id="A0A1J5TVC7"/>
<evidence type="ECO:0000256" key="5">
    <source>
        <dbReference type="ARBA" id="ARBA00022842"/>
    </source>
</evidence>
<dbReference type="EMBL" id="MLJW01000008">
    <property type="protein sequence ID" value="OIR16054.1"/>
    <property type="molecule type" value="Genomic_DNA"/>
</dbReference>
<comment type="cofactor">
    <cofactor evidence="1">
        <name>Mg(2+)</name>
        <dbReference type="ChEBI" id="CHEBI:18420"/>
    </cofactor>
</comment>
<keyword evidence="3" id="KW-0479">Metal-binding</keyword>
<dbReference type="EC" id="3.6.1.22" evidence="2"/>
<keyword evidence="6" id="KW-0520">NAD</keyword>
<reference evidence="8" key="1">
    <citation type="submission" date="2016-10" db="EMBL/GenBank/DDBJ databases">
        <title>Sequence of Gallionella enrichment culture.</title>
        <authorList>
            <person name="Poehlein A."/>
            <person name="Muehling M."/>
            <person name="Daniel R."/>
        </authorList>
    </citation>
    <scope>NUCLEOTIDE SEQUENCE</scope>
</reference>
<dbReference type="Pfam" id="PF00293">
    <property type="entry name" value="NUDIX"/>
    <property type="match status" value="1"/>
</dbReference>
<keyword evidence="4 8" id="KW-0378">Hydrolase</keyword>
<dbReference type="Pfam" id="PF09297">
    <property type="entry name" value="Zn_ribbon_NUD"/>
    <property type="match status" value="1"/>
</dbReference>
<dbReference type="GO" id="GO:0016787">
    <property type="term" value="F:hydrolase activity"/>
    <property type="evidence" value="ECO:0007669"/>
    <property type="project" value="UniProtKB-KW"/>
</dbReference>
<dbReference type="InterPro" id="IPR015797">
    <property type="entry name" value="NUDIX_hydrolase-like_dom_sf"/>
</dbReference>
<dbReference type="NCBIfam" id="NF001299">
    <property type="entry name" value="PRK00241.1"/>
    <property type="match status" value="1"/>
</dbReference>
<protein>
    <recommendedName>
        <fullName evidence="2">NAD(+) diphosphatase</fullName>
        <ecNumber evidence="2">3.6.1.22</ecNumber>
    </recommendedName>
</protein>
<comment type="caution">
    <text evidence="8">The sequence shown here is derived from an EMBL/GenBank/DDBJ whole genome shotgun (WGS) entry which is preliminary data.</text>
</comment>
<evidence type="ECO:0000313" key="8">
    <source>
        <dbReference type="EMBL" id="OIR16054.1"/>
    </source>
</evidence>
<keyword evidence="5" id="KW-0460">Magnesium</keyword>
<name>A0A1J5TVC7_9ZZZZ</name>
<dbReference type="PROSITE" id="PS51462">
    <property type="entry name" value="NUDIX"/>
    <property type="match status" value="1"/>
</dbReference>
<dbReference type="PANTHER" id="PTHR11383:SF3">
    <property type="entry name" value="NAD(P)H PYROPHOSPHATASE NUDT13, MITOCHONDRIAL"/>
    <property type="match status" value="1"/>
</dbReference>
<dbReference type="PROSITE" id="PS00893">
    <property type="entry name" value="NUDIX_BOX"/>
    <property type="match status" value="1"/>
</dbReference>
<sequence>MVAFNNMNESSYWLLRCGNQLLAPVEKTGGNIFPRGRASDFGNPGEVLLVGEWQGIPCYAAEFDTLPENLSLEPISVRSLFNLAGAESIALAARAIQLLDWKKNHRYCGRCGTPATMRASEFSILCPACNLVVYPRISPVVMVLISRGDELLLARSPRFKPGVFSALAGFVEAGETLEQCAKREVREEVGIEIDNLRYFKSQPWPFPDSLMMAFFADYAGGTINPDPSEIEAAGWFPRNALPALPEPVTIARQLIDAACNTPESLE</sequence>
<dbReference type="InterPro" id="IPR015376">
    <property type="entry name" value="Znr_NADH_PPase"/>
</dbReference>
<organism evidence="8">
    <name type="scientific">mine drainage metagenome</name>
    <dbReference type="NCBI Taxonomy" id="410659"/>
    <lineage>
        <taxon>unclassified sequences</taxon>
        <taxon>metagenomes</taxon>
        <taxon>ecological metagenomes</taxon>
    </lineage>
</organism>
<evidence type="ECO:0000256" key="1">
    <source>
        <dbReference type="ARBA" id="ARBA00001946"/>
    </source>
</evidence>
<gene>
    <name evidence="8" type="primary">nudC_1</name>
    <name evidence="8" type="ORF">GALL_35580</name>
</gene>
<dbReference type="Pfam" id="PF09296">
    <property type="entry name" value="NUDIX-like"/>
    <property type="match status" value="1"/>
</dbReference>
<dbReference type="InterPro" id="IPR020084">
    <property type="entry name" value="NUDIX_hydrolase_CS"/>
</dbReference>
<dbReference type="SUPFAM" id="SSF55811">
    <property type="entry name" value="Nudix"/>
    <property type="match status" value="2"/>
</dbReference>
<evidence type="ECO:0000256" key="3">
    <source>
        <dbReference type="ARBA" id="ARBA00022723"/>
    </source>
</evidence>
<evidence type="ECO:0000256" key="2">
    <source>
        <dbReference type="ARBA" id="ARBA00012381"/>
    </source>
</evidence>
<evidence type="ECO:0000256" key="4">
    <source>
        <dbReference type="ARBA" id="ARBA00022801"/>
    </source>
</evidence>
<accession>A0A1J5TVC7</accession>
<dbReference type="Gene3D" id="3.90.79.10">
    <property type="entry name" value="Nucleoside Triphosphate Pyrophosphohydrolase"/>
    <property type="match status" value="1"/>
</dbReference>
<dbReference type="InterPro" id="IPR000086">
    <property type="entry name" value="NUDIX_hydrolase_dom"/>
</dbReference>
<dbReference type="Gene3D" id="3.90.79.20">
    <property type="match status" value="1"/>
</dbReference>
<dbReference type="GO" id="GO:0046872">
    <property type="term" value="F:metal ion binding"/>
    <property type="evidence" value="ECO:0007669"/>
    <property type="project" value="UniProtKB-KW"/>
</dbReference>
<evidence type="ECO:0000259" key="7">
    <source>
        <dbReference type="PROSITE" id="PS51462"/>
    </source>
</evidence>